<feature type="region of interest" description="Disordered" evidence="1">
    <location>
        <begin position="1"/>
        <end position="28"/>
    </location>
</feature>
<feature type="compositionally biased region" description="Basic and acidic residues" evidence="1">
    <location>
        <begin position="1"/>
        <end position="13"/>
    </location>
</feature>
<gene>
    <name evidence="2" type="ORF">AVDCRST_MAG50-163</name>
</gene>
<evidence type="ECO:0000313" key="2">
    <source>
        <dbReference type="EMBL" id="CAA9213712.1"/>
    </source>
</evidence>
<proteinExistence type="predicted"/>
<organism evidence="2">
    <name type="scientific">uncultured Acidimicrobiales bacterium</name>
    <dbReference type="NCBI Taxonomy" id="310071"/>
    <lineage>
        <taxon>Bacteria</taxon>
        <taxon>Bacillati</taxon>
        <taxon>Actinomycetota</taxon>
        <taxon>Acidimicrobiia</taxon>
        <taxon>Acidimicrobiales</taxon>
        <taxon>environmental samples</taxon>
    </lineage>
</organism>
<accession>A0A6J4H4I9</accession>
<dbReference type="SUPFAM" id="SSF54637">
    <property type="entry name" value="Thioesterase/thiol ester dehydrase-isomerase"/>
    <property type="match status" value="1"/>
</dbReference>
<dbReference type="Gene3D" id="3.10.129.10">
    <property type="entry name" value="Hotdog Thioesterase"/>
    <property type="match status" value="1"/>
</dbReference>
<dbReference type="EMBL" id="CADCTF010000012">
    <property type="protein sequence ID" value="CAA9213712.1"/>
    <property type="molecule type" value="Genomic_DNA"/>
</dbReference>
<evidence type="ECO:0008006" key="3">
    <source>
        <dbReference type="Google" id="ProtNLM"/>
    </source>
</evidence>
<reference evidence="2" key="1">
    <citation type="submission" date="2020-02" db="EMBL/GenBank/DDBJ databases">
        <authorList>
            <person name="Meier V. D."/>
        </authorList>
    </citation>
    <scope>NUCLEOTIDE SEQUENCE</scope>
    <source>
        <strain evidence="2">AVDCRST_MAG50</strain>
    </source>
</reference>
<evidence type="ECO:0000256" key="1">
    <source>
        <dbReference type="SAM" id="MobiDB-lite"/>
    </source>
</evidence>
<protein>
    <recommendedName>
        <fullName evidence="3">TesB-like acyl-CoA thioesterase 3</fullName>
    </recommendedName>
</protein>
<name>A0A6J4H4I9_9ACTN</name>
<dbReference type="InterPro" id="IPR029069">
    <property type="entry name" value="HotDog_dom_sf"/>
</dbReference>
<dbReference type="AlphaFoldDB" id="A0A6J4H4I9"/>
<sequence>MDEQGSKHDDRRIVGPWRRPKNLSADAAGSIHDEGTATALGLRGGTVAGNIHMDQLPPLLVEAFGAGWFETGSMSLYFRHATTDLEEVQAWVERPVDGALQVACGMTARTGEVVCEGTASVGAPSEPTALEARDKRSVDPSTLRILRDLHEGQHLPGRTMIADGAGQRRRLAAGVVTEPLDWYDGSSPWGGPVASPLTVVDLLYSAPLHPLRDRVGEAVGLFGAIEIRFHGAPVLLDEAYEVDGEIVAISDSPQTEVLWYDARAVDQSGALVATLRMMNRFFKASSPRYAEG</sequence>